<evidence type="ECO:0000313" key="2">
    <source>
        <dbReference type="EMBL" id="KKB60618.1"/>
    </source>
</evidence>
<feature type="domain" description="LicD/FKTN/FKRP nucleotidyltransferase" evidence="1">
    <location>
        <begin position="32"/>
        <end position="141"/>
    </location>
</feature>
<dbReference type="RefSeq" id="WP_028728563.1">
    <property type="nucleotide sequence ID" value="NZ_AUAE01000032.1"/>
</dbReference>
<dbReference type="PANTHER" id="PTHR43404:SF2">
    <property type="entry name" value="LIPOPOLYSACCHARIDE CHOLINEPHOSPHOTRANSFERASE LICD"/>
    <property type="match status" value="1"/>
</dbReference>
<proteinExistence type="predicted"/>
<dbReference type="InterPro" id="IPR052942">
    <property type="entry name" value="LPS_cholinephosphotransferase"/>
</dbReference>
<dbReference type="Pfam" id="PF04991">
    <property type="entry name" value="LicD"/>
    <property type="match status" value="1"/>
</dbReference>
<dbReference type="PANTHER" id="PTHR43404">
    <property type="entry name" value="LIPOPOLYSACCHARIDE CHOLINEPHOSPHOTRANSFERASE LICD"/>
    <property type="match status" value="1"/>
</dbReference>
<organism evidence="2 3">
    <name type="scientific">Parabacteroides gordonii MS-1 = DSM 23371</name>
    <dbReference type="NCBI Taxonomy" id="1203610"/>
    <lineage>
        <taxon>Bacteria</taxon>
        <taxon>Pseudomonadati</taxon>
        <taxon>Bacteroidota</taxon>
        <taxon>Bacteroidia</taxon>
        <taxon>Bacteroidales</taxon>
        <taxon>Tannerellaceae</taxon>
        <taxon>Parabacteroides</taxon>
    </lineage>
</organism>
<dbReference type="STRING" id="1203610.HMPREF1536_00499"/>
<dbReference type="HOGENOM" id="CLU_075543_0_0_10"/>
<dbReference type="AlphaFoldDB" id="A0A0F5JS61"/>
<name>A0A0F5JS61_9BACT</name>
<sequence>MDELRRFNPEGSVLRLHQKRMLCLLEFIDTICKKHHIDYWLSSGTLLGAVRHGGFIPWDDDLDIEMLRADYDKLMKVLPSELPDNLILQTTYTDKNYVAPYSKLRELDSSISEVNGVGTNYKYNGIYIDIFYLEEIPRPLVKLSSRLHGYIYRLSYIKNDRYGIKKGVMRSLLFLLTHVVYPFFRFIAKLSPTQELRLGLGSGFLGARRRKDIFPLKEIMFEGKMFSAPNNCDGYLSLLYGDYMKLPNLDRLVYHISEIKLEK</sequence>
<dbReference type="Proteomes" id="UP000033035">
    <property type="component" value="Unassembled WGS sequence"/>
</dbReference>
<keyword evidence="3" id="KW-1185">Reference proteome</keyword>
<dbReference type="EMBL" id="AQHW01000002">
    <property type="protein sequence ID" value="KKB60618.1"/>
    <property type="molecule type" value="Genomic_DNA"/>
</dbReference>
<accession>A0A0F5JS61</accession>
<dbReference type="GO" id="GO:0009100">
    <property type="term" value="P:glycoprotein metabolic process"/>
    <property type="evidence" value="ECO:0007669"/>
    <property type="project" value="UniProtKB-ARBA"/>
</dbReference>
<gene>
    <name evidence="2" type="ORF">HMPREF1536_00499</name>
</gene>
<protein>
    <recommendedName>
        <fullName evidence="1">LicD/FKTN/FKRP nucleotidyltransferase domain-containing protein</fullName>
    </recommendedName>
</protein>
<dbReference type="InterPro" id="IPR007074">
    <property type="entry name" value="LicD/FKTN/FKRP_NTP_transf"/>
</dbReference>
<comment type="caution">
    <text evidence="2">The sequence shown here is derived from an EMBL/GenBank/DDBJ whole genome shotgun (WGS) entry which is preliminary data.</text>
</comment>
<reference evidence="2 3" key="1">
    <citation type="submission" date="2013-04" db="EMBL/GenBank/DDBJ databases">
        <title>The Genome Sequence of Parabacteroides gordonii DSM 23371.</title>
        <authorList>
            <consortium name="The Broad Institute Genomics Platform"/>
            <person name="Earl A."/>
            <person name="Ward D."/>
            <person name="Feldgarden M."/>
            <person name="Gevers D."/>
            <person name="Martens E."/>
            <person name="Sakamoto M."/>
            <person name="Benno Y."/>
            <person name="Suzuki N."/>
            <person name="Matsunaga N."/>
            <person name="Koshihara K."/>
            <person name="Seki M."/>
            <person name="Komiya H."/>
            <person name="Walker B."/>
            <person name="Young S."/>
            <person name="Zeng Q."/>
            <person name="Gargeya S."/>
            <person name="Fitzgerald M."/>
            <person name="Haas B."/>
            <person name="Abouelleil A."/>
            <person name="Allen A.W."/>
            <person name="Alvarado L."/>
            <person name="Arachchi H.M."/>
            <person name="Berlin A.M."/>
            <person name="Chapman S.B."/>
            <person name="Gainer-Dewar J."/>
            <person name="Goldberg J."/>
            <person name="Griggs A."/>
            <person name="Gujja S."/>
            <person name="Hansen M."/>
            <person name="Howarth C."/>
            <person name="Imamovic A."/>
            <person name="Ireland A."/>
            <person name="Larimer J."/>
            <person name="McCowan C."/>
            <person name="Murphy C."/>
            <person name="Pearson M."/>
            <person name="Poon T.W."/>
            <person name="Priest M."/>
            <person name="Roberts A."/>
            <person name="Saif S."/>
            <person name="Shea T."/>
            <person name="Sisk P."/>
            <person name="Sykes S."/>
            <person name="Wortman J."/>
            <person name="Nusbaum C."/>
            <person name="Birren B."/>
        </authorList>
    </citation>
    <scope>NUCLEOTIDE SEQUENCE [LARGE SCALE GENOMIC DNA]</scope>
    <source>
        <strain evidence="2 3">MS-1</strain>
    </source>
</reference>
<dbReference type="PATRIC" id="fig|1203610.3.peg.519"/>
<evidence type="ECO:0000259" key="1">
    <source>
        <dbReference type="Pfam" id="PF04991"/>
    </source>
</evidence>
<evidence type="ECO:0000313" key="3">
    <source>
        <dbReference type="Proteomes" id="UP000033035"/>
    </source>
</evidence>